<reference evidence="1" key="1">
    <citation type="submission" date="2024-05" db="EMBL/GenBank/DDBJ databases">
        <title>Draft genome assemblies of 36 bacteria isolated from hibernating arctic ground squirrels.</title>
        <authorList>
            <person name="McKee H."/>
            <person name="Mullen L."/>
            <person name="Drown D.M."/>
            <person name="Duddleston K.N."/>
        </authorList>
    </citation>
    <scope>NUCLEOTIDE SEQUENCE</scope>
    <source>
        <strain evidence="1">AR004</strain>
    </source>
</reference>
<proteinExistence type="predicted"/>
<sequence>MEGSQDEASRGSAAAGLRLFIAVVESAGDGAADADALAGSGAVGAGA</sequence>
<dbReference type="EMBL" id="CP159989">
    <property type="protein sequence ID" value="XCP82720.1"/>
    <property type="molecule type" value="Genomic_DNA"/>
</dbReference>
<evidence type="ECO:0000313" key="1">
    <source>
        <dbReference type="EMBL" id="XCP82720.1"/>
    </source>
</evidence>
<protein>
    <submittedName>
        <fullName evidence="1">Uncharacterized protein</fullName>
    </submittedName>
</protein>
<dbReference type="AlphaFoldDB" id="A0AAU8N5R2"/>
<organism evidence="1">
    <name type="scientific">Actinomyces timonensis</name>
    <dbReference type="NCBI Taxonomy" id="1288391"/>
    <lineage>
        <taxon>Bacteria</taxon>
        <taxon>Bacillati</taxon>
        <taxon>Actinomycetota</taxon>
        <taxon>Actinomycetes</taxon>
        <taxon>Actinomycetales</taxon>
        <taxon>Actinomycetaceae</taxon>
        <taxon>Actinomyces</taxon>
    </lineage>
</organism>
<dbReference type="RefSeq" id="WP_366180957.1">
    <property type="nucleotide sequence ID" value="NZ_CP159989.1"/>
</dbReference>
<name>A0AAU8N5R2_9ACTO</name>
<accession>A0AAU8N5R2</accession>
<gene>
    <name evidence="1" type="ORF">ABXS69_02095</name>
</gene>